<dbReference type="PANTHER" id="PTHR48064:SF8">
    <property type="entry name" value="RECEPTOR PROTEIN-TYROSINE KINASE CEPR2-LIKE"/>
    <property type="match status" value="1"/>
</dbReference>
<dbReference type="AlphaFoldDB" id="A0AAE0GNJ7"/>
<reference evidence="3 4" key="1">
    <citation type="journal article" date="2015" name="Genome Biol. Evol.">
        <title>Comparative Genomics of a Bacterivorous Green Alga Reveals Evolutionary Causalities and Consequences of Phago-Mixotrophic Mode of Nutrition.</title>
        <authorList>
            <person name="Burns J.A."/>
            <person name="Paasch A."/>
            <person name="Narechania A."/>
            <person name="Kim E."/>
        </authorList>
    </citation>
    <scope>NUCLEOTIDE SEQUENCE [LARGE SCALE GENOMIC DNA]</scope>
    <source>
        <strain evidence="3 4">PLY_AMNH</strain>
    </source>
</reference>
<dbReference type="InterPro" id="IPR032675">
    <property type="entry name" value="LRR_dom_sf"/>
</dbReference>
<keyword evidence="2" id="KW-0732">Signal</keyword>
<comment type="subcellular location">
    <subcellularLocation>
        <location evidence="1">Cytoplasm</location>
        <location evidence="1">Cytoskeleton</location>
        <location evidence="1">Cilium axoneme</location>
    </subcellularLocation>
</comment>
<protein>
    <submittedName>
        <fullName evidence="3">Uncharacterized protein</fullName>
    </submittedName>
</protein>
<evidence type="ECO:0000313" key="4">
    <source>
        <dbReference type="Proteomes" id="UP001190700"/>
    </source>
</evidence>
<evidence type="ECO:0000256" key="2">
    <source>
        <dbReference type="SAM" id="SignalP"/>
    </source>
</evidence>
<proteinExistence type="predicted"/>
<evidence type="ECO:0000256" key="1">
    <source>
        <dbReference type="ARBA" id="ARBA00004430"/>
    </source>
</evidence>
<keyword evidence="4" id="KW-1185">Reference proteome</keyword>
<organism evidence="3 4">
    <name type="scientific">Cymbomonas tetramitiformis</name>
    <dbReference type="NCBI Taxonomy" id="36881"/>
    <lineage>
        <taxon>Eukaryota</taxon>
        <taxon>Viridiplantae</taxon>
        <taxon>Chlorophyta</taxon>
        <taxon>Pyramimonadophyceae</taxon>
        <taxon>Pyramimonadales</taxon>
        <taxon>Pyramimonadaceae</taxon>
        <taxon>Cymbomonas</taxon>
    </lineage>
</organism>
<dbReference type="Gene3D" id="3.80.10.10">
    <property type="entry name" value="Ribonuclease Inhibitor"/>
    <property type="match status" value="1"/>
</dbReference>
<comment type="caution">
    <text evidence="3">The sequence shown here is derived from an EMBL/GenBank/DDBJ whole genome shotgun (WGS) entry which is preliminary data.</text>
</comment>
<name>A0AAE0GNJ7_9CHLO</name>
<dbReference type="InterPro" id="IPR053038">
    <property type="entry name" value="RLP_Defense"/>
</dbReference>
<dbReference type="GO" id="GO:0005930">
    <property type="term" value="C:axoneme"/>
    <property type="evidence" value="ECO:0007669"/>
    <property type="project" value="UniProtKB-SubCell"/>
</dbReference>
<feature type="signal peptide" evidence="2">
    <location>
        <begin position="1"/>
        <end position="18"/>
    </location>
</feature>
<dbReference type="Proteomes" id="UP001190700">
    <property type="component" value="Unassembled WGS sequence"/>
</dbReference>
<gene>
    <name evidence="3" type="ORF">CYMTET_10764</name>
</gene>
<accession>A0AAE0GNJ7</accession>
<evidence type="ECO:0000313" key="3">
    <source>
        <dbReference type="EMBL" id="KAK3281444.1"/>
    </source>
</evidence>
<sequence>MSSAKLQFIFFSPSAVYALLISSAIRQCVCVTIEETSSYQTCYKDPAQDSCNILNLSDISLTSSIPTELGTLFNLDTLYLELNSLSGSIPTELGMLSYLGRLNLKSNL</sequence>
<dbReference type="PANTHER" id="PTHR48064">
    <property type="entry name" value="OS01G0750400 PROTEIN"/>
    <property type="match status" value="1"/>
</dbReference>
<dbReference type="SUPFAM" id="SSF52058">
    <property type="entry name" value="L domain-like"/>
    <property type="match status" value="1"/>
</dbReference>
<dbReference type="EMBL" id="LGRX02003836">
    <property type="protein sequence ID" value="KAK3281444.1"/>
    <property type="molecule type" value="Genomic_DNA"/>
</dbReference>
<feature type="chain" id="PRO_5042049161" evidence="2">
    <location>
        <begin position="19"/>
        <end position="108"/>
    </location>
</feature>